<reference evidence="2 3" key="1">
    <citation type="submission" date="2020-08" db="EMBL/GenBank/DDBJ databases">
        <title>Bridging the membrane lipid divide: bacteria of the FCB group superphylum have the potential to synthesize archaeal ether lipids.</title>
        <authorList>
            <person name="Villanueva L."/>
            <person name="Von Meijenfeldt F.A.B."/>
            <person name="Westbye A.B."/>
            <person name="Yadav S."/>
            <person name="Hopmans E.C."/>
            <person name="Dutilh B.E."/>
            <person name="Sinninghe Damste J.S."/>
        </authorList>
    </citation>
    <scope>NUCLEOTIDE SEQUENCE [LARGE SCALE GENOMIC DNA]</scope>
    <source>
        <strain evidence="2">NIOZ-UU30</strain>
    </source>
</reference>
<comment type="caution">
    <text evidence="2">The sequence shown here is derived from an EMBL/GenBank/DDBJ whole genome shotgun (WGS) entry which is preliminary data.</text>
</comment>
<dbReference type="GO" id="GO:0005524">
    <property type="term" value="F:ATP binding"/>
    <property type="evidence" value="ECO:0007669"/>
    <property type="project" value="UniProtKB-KW"/>
</dbReference>
<protein>
    <submittedName>
        <fullName evidence="2">ATP-binding protein</fullName>
    </submittedName>
</protein>
<keyword evidence="2" id="KW-0067">ATP-binding</keyword>
<dbReference type="Pfam" id="PF13589">
    <property type="entry name" value="HATPase_c_3"/>
    <property type="match status" value="1"/>
</dbReference>
<sequence>MARSIQKRRKKDTHAGKLRIADHWNAISIIASSQANPLKAVAEFVENSIDARARQIVITRGKKKGEFYLKVSDDGEGIPRDEQGLPDFRHVATHICDSVKRRLKIEGAEGIQGEFGIGLLSFWTVGQNLAITCCGADGNTYEMTMAKNSPEFAVFKRRVLIPFKGTDLMVYPLLPGLRPLTGEKIQRYLAAELRDRIKESDVKIKVVDRTSRTEHVVVPRQFAGRLLHDLRPAETAPGDIDLELYLSDPGSGNQVGLYRRGTRVLPSIIELDHFQKEPWTAGYLQGILDAPFLNLTPGTRQGIIRDDRFDAFCRAMEPVEKHLQQVIAEQRKAEEERSSRQILRKVQRALKEAFLRLPQEEYDWFDLHGAKAQKKKDPLFSSESIIGGAREADRREGEAHETATESDDREEGPTEFFEFAGPLFSVLISPKSSVVPVDRRKKYRAVCRDRSRRTVCEGLAYRWEITDGDGQLQGDDGESVVFIAPSEPCLTTLRVIVRQKETECMDEALITITDSLVDQTAGTGTRKGLPGYTYRRAPGEMWRSKFDVDKNVIVINNGHRDFVYAGKQKSRKLRYICRLFCKELVRHNFPGLQTDELLERMIELSLYTEEHLK</sequence>
<dbReference type="Proteomes" id="UP000603434">
    <property type="component" value="Unassembled WGS sequence"/>
</dbReference>
<dbReference type="InterPro" id="IPR036890">
    <property type="entry name" value="HATPase_C_sf"/>
</dbReference>
<organism evidence="2 3">
    <name type="scientific">Candidatus Desulfatibia profunda</name>
    <dbReference type="NCBI Taxonomy" id="2841695"/>
    <lineage>
        <taxon>Bacteria</taxon>
        <taxon>Pseudomonadati</taxon>
        <taxon>Thermodesulfobacteriota</taxon>
        <taxon>Desulfobacteria</taxon>
        <taxon>Desulfobacterales</taxon>
        <taxon>Desulfobacterales incertae sedis</taxon>
        <taxon>Candidatus Desulfatibia</taxon>
    </lineage>
</organism>
<keyword evidence="2" id="KW-0547">Nucleotide-binding</keyword>
<feature type="compositionally biased region" description="Basic and acidic residues" evidence="1">
    <location>
        <begin position="390"/>
        <end position="403"/>
    </location>
</feature>
<evidence type="ECO:0000313" key="3">
    <source>
        <dbReference type="Proteomes" id="UP000603434"/>
    </source>
</evidence>
<gene>
    <name evidence="2" type="ORF">H8E23_06325</name>
</gene>
<evidence type="ECO:0000313" key="2">
    <source>
        <dbReference type="EMBL" id="MBC8360993.1"/>
    </source>
</evidence>
<dbReference type="Gene3D" id="3.30.565.10">
    <property type="entry name" value="Histidine kinase-like ATPase, C-terminal domain"/>
    <property type="match status" value="1"/>
</dbReference>
<dbReference type="EMBL" id="JACNJH010000116">
    <property type="protein sequence ID" value="MBC8360993.1"/>
    <property type="molecule type" value="Genomic_DNA"/>
</dbReference>
<dbReference type="SUPFAM" id="SSF55874">
    <property type="entry name" value="ATPase domain of HSP90 chaperone/DNA topoisomerase II/histidine kinase"/>
    <property type="match status" value="1"/>
</dbReference>
<feature type="region of interest" description="Disordered" evidence="1">
    <location>
        <begin position="387"/>
        <end position="413"/>
    </location>
</feature>
<dbReference type="AlphaFoldDB" id="A0A8J6NVW1"/>
<proteinExistence type="predicted"/>
<name>A0A8J6NVW1_9BACT</name>
<accession>A0A8J6NVW1</accession>
<evidence type="ECO:0000256" key="1">
    <source>
        <dbReference type="SAM" id="MobiDB-lite"/>
    </source>
</evidence>